<organism evidence="2 3">
    <name type="scientific">Iphiclides podalirius</name>
    <name type="common">scarce swallowtail</name>
    <dbReference type="NCBI Taxonomy" id="110791"/>
    <lineage>
        <taxon>Eukaryota</taxon>
        <taxon>Metazoa</taxon>
        <taxon>Ecdysozoa</taxon>
        <taxon>Arthropoda</taxon>
        <taxon>Hexapoda</taxon>
        <taxon>Insecta</taxon>
        <taxon>Pterygota</taxon>
        <taxon>Neoptera</taxon>
        <taxon>Endopterygota</taxon>
        <taxon>Lepidoptera</taxon>
        <taxon>Glossata</taxon>
        <taxon>Ditrysia</taxon>
        <taxon>Papilionoidea</taxon>
        <taxon>Papilionidae</taxon>
        <taxon>Papilioninae</taxon>
        <taxon>Iphiclides</taxon>
    </lineage>
</organism>
<dbReference type="EMBL" id="OW152819">
    <property type="protein sequence ID" value="CAH2074748.1"/>
    <property type="molecule type" value="Genomic_DNA"/>
</dbReference>
<feature type="non-terminal residue" evidence="2">
    <location>
        <position position="107"/>
    </location>
</feature>
<feature type="compositionally biased region" description="Basic and acidic residues" evidence="1">
    <location>
        <begin position="70"/>
        <end position="86"/>
    </location>
</feature>
<feature type="region of interest" description="Disordered" evidence="1">
    <location>
        <begin position="28"/>
        <end position="107"/>
    </location>
</feature>
<sequence length="107" mass="10887">MALIRVGDLAEFSCPESASSALLIPKTLRHRGPGSAGGAAVRARGRTGCGERARACGGSGARATGGRCDGGARGEGRPRPGHESRVMSRQSGRGASPRAPRRPPTNL</sequence>
<dbReference type="Proteomes" id="UP000837857">
    <property type="component" value="Chromosome 7"/>
</dbReference>
<accession>A0ABN8J426</accession>
<keyword evidence="3" id="KW-1185">Reference proteome</keyword>
<evidence type="ECO:0000313" key="2">
    <source>
        <dbReference type="EMBL" id="CAH2074748.1"/>
    </source>
</evidence>
<gene>
    <name evidence="2" type="ORF">IPOD504_LOCUS16234</name>
</gene>
<name>A0ABN8J426_9NEOP</name>
<evidence type="ECO:0000256" key="1">
    <source>
        <dbReference type="SAM" id="MobiDB-lite"/>
    </source>
</evidence>
<reference evidence="2" key="1">
    <citation type="submission" date="2022-03" db="EMBL/GenBank/DDBJ databases">
        <authorList>
            <person name="Martin H S."/>
        </authorList>
    </citation>
    <scope>NUCLEOTIDE SEQUENCE</scope>
</reference>
<evidence type="ECO:0000313" key="3">
    <source>
        <dbReference type="Proteomes" id="UP000837857"/>
    </source>
</evidence>
<proteinExistence type="predicted"/>
<protein>
    <submittedName>
        <fullName evidence="2">Uncharacterized protein</fullName>
    </submittedName>
</protein>